<evidence type="ECO:0000256" key="1">
    <source>
        <dbReference type="SAM" id="Phobius"/>
    </source>
</evidence>
<comment type="caution">
    <text evidence="2">The sequence shown here is derived from an EMBL/GenBank/DDBJ whole genome shotgun (WGS) entry which is preliminary data.</text>
</comment>
<dbReference type="EMBL" id="BLYJ01000002">
    <property type="protein sequence ID" value="GFO87018.1"/>
    <property type="molecule type" value="Genomic_DNA"/>
</dbReference>
<keyword evidence="1" id="KW-1133">Transmembrane helix</keyword>
<evidence type="ECO:0000313" key="3">
    <source>
        <dbReference type="Proteomes" id="UP000620147"/>
    </source>
</evidence>
<accession>A0ABQ1DWT5</accession>
<name>A0ABQ1DWT5_9FIRM</name>
<keyword evidence="1" id="KW-0472">Membrane</keyword>
<keyword evidence="3" id="KW-1185">Reference proteome</keyword>
<sequence length="103" mass="11769">MTQEIITITVEAGQMTARRKSRKIDQRRPVPVWAIVKYAALTIAGIMLFREGAARALAYRGYFAVGGEVFALFLPIFYYCLSRTVRDLITDIKNGFKPEYEED</sequence>
<protein>
    <submittedName>
        <fullName evidence="2">Uncharacterized protein</fullName>
    </submittedName>
</protein>
<reference evidence="2 3" key="1">
    <citation type="submission" date="2020-06" db="EMBL/GenBank/DDBJ databases">
        <title>Characterization of fructooligosaccharide metabolism and fructooligosaccharide-degrading enzymes in human commensal butyrate producers.</title>
        <authorList>
            <person name="Tanno H."/>
            <person name="Fujii T."/>
            <person name="Hirano K."/>
            <person name="Maeno S."/>
            <person name="Tonozuka T."/>
            <person name="Sakamoto M."/>
            <person name="Ohkuma M."/>
            <person name="Tochio T."/>
            <person name="Endo A."/>
        </authorList>
    </citation>
    <scope>NUCLEOTIDE SEQUENCE [LARGE SCALE GENOMIC DNA]</scope>
    <source>
        <strain evidence="2 3">JCM 31056</strain>
    </source>
</reference>
<proteinExistence type="predicted"/>
<dbReference type="Proteomes" id="UP000620147">
    <property type="component" value="Unassembled WGS sequence"/>
</dbReference>
<organism evidence="2 3">
    <name type="scientific">Butyricicoccus faecihominis</name>
    <dbReference type="NCBI Taxonomy" id="1712515"/>
    <lineage>
        <taxon>Bacteria</taxon>
        <taxon>Bacillati</taxon>
        <taxon>Bacillota</taxon>
        <taxon>Clostridia</taxon>
        <taxon>Eubacteriales</taxon>
        <taxon>Butyricicoccaceae</taxon>
        <taxon>Butyricicoccus</taxon>
    </lineage>
</organism>
<feature type="transmembrane region" description="Helical" evidence="1">
    <location>
        <begin position="61"/>
        <end position="81"/>
    </location>
</feature>
<keyword evidence="1" id="KW-0812">Transmembrane</keyword>
<gene>
    <name evidence="2" type="ORF">BUFA31_01820</name>
</gene>
<dbReference type="RefSeq" id="WP_117490853.1">
    <property type="nucleotide sequence ID" value="NZ_BLYJ01000002.1"/>
</dbReference>
<feature type="transmembrane region" description="Helical" evidence="1">
    <location>
        <begin position="30"/>
        <end position="49"/>
    </location>
</feature>
<evidence type="ECO:0000313" key="2">
    <source>
        <dbReference type="EMBL" id="GFO87018.1"/>
    </source>
</evidence>